<organism evidence="1 2">
    <name type="scientific">Kineosporia babensis</name>
    <dbReference type="NCBI Taxonomy" id="499548"/>
    <lineage>
        <taxon>Bacteria</taxon>
        <taxon>Bacillati</taxon>
        <taxon>Actinomycetota</taxon>
        <taxon>Actinomycetes</taxon>
        <taxon>Kineosporiales</taxon>
        <taxon>Kineosporiaceae</taxon>
        <taxon>Kineosporia</taxon>
    </lineage>
</organism>
<dbReference type="RefSeq" id="WP_231449935.1">
    <property type="nucleotide sequence ID" value="NZ_JAJOMB010000041.1"/>
</dbReference>
<protein>
    <submittedName>
        <fullName evidence="1">Uncharacterized protein</fullName>
    </submittedName>
</protein>
<sequence>MPPSPMVTCIGANLATPRSAVINAIKDAGYLYISEGRRDHTRPIDALYLHRLIQ</sequence>
<evidence type="ECO:0000313" key="1">
    <source>
        <dbReference type="EMBL" id="MCD5317084.1"/>
    </source>
</evidence>
<proteinExistence type="predicted"/>
<name>A0A9X1NNN0_9ACTN</name>
<dbReference type="AlphaFoldDB" id="A0A9X1NNN0"/>
<reference evidence="1" key="1">
    <citation type="submission" date="2021-11" db="EMBL/GenBank/DDBJ databases">
        <title>Streptomyces corallinus and Kineosporia corallina sp. nov., two new coral-derived marine actinobacteria.</title>
        <authorList>
            <person name="Buangrab K."/>
            <person name="Sutthacheep M."/>
            <person name="Yeemin T."/>
            <person name="Harunari E."/>
            <person name="Igarashi Y."/>
            <person name="Sripreechasak P."/>
            <person name="Kanchanasin P."/>
            <person name="Tanasupawat S."/>
            <person name="Phongsopitanun W."/>
        </authorList>
    </citation>
    <scope>NUCLEOTIDE SEQUENCE</scope>
    <source>
        <strain evidence="1">JCM 31032</strain>
    </source>
</reference>
<keyword evidence="2" id="KW-1185">Reference proteome</keyword>
<dbReference type="Proteomes" id="UP001138997">
    <property type="component" value="Unassembled WGS sequence"/>
</dbReference>
<dbReference type="EMBL" id="JAJOMB010000041">
    <property type="protein sequence ID" value="MCD5317084.1"/>
    <property type="molecule type" value="Genomic_DNA"/>
</dbReference>
<accession>A0A9X1NNN0</accession>
<comment type="caution">
    <text evidence="1">The sequence shown here is derived from an EMBL/GenBank/DDBJ whole genome shotgun (WGS) entry which is preliminary data.</text>
</comment>
<gene>
    <name evidence="1" type="ORF">LR394_39940</name>
</gene>
<evidence type="ECO:0000313" key="2">
    <source>
        <dbReference type="Proteomes" id="UP001138997"/>
    </source>
</evidence>